<name>A0A1I4II13_9BURK</name>
<keyword evidence="1" id="KW-0663">Pyridoxal phosphate</keyword>
<sequence>MAAQHHDLAHGATVRPLIPIQAAPDRWGSMNSFDVDAPLSLDAAVTPRQPRAAVPSQHAAADYPRPALPVTPVLSLASLRRGGARRVPSILDAGQLRLVTSGRIAIALALREMGIGPGARVLLPAYHCASMVEPVIWCGAEPVFYRIRPDASVDLDDVAAKLDADARLLMVTNYFGFPQQLHSIRAFCDGHGLRLLEDCAHSFLGEHQGRPLGSFGDYAIASSMKFFPMYEGGCLVSARHDLAGVKLASAGSGFEAKVLLSTLEEAFAYRRLPLLKALCSLPLRAKNLLWNRIKARHAGTGAALAPDSSDGGFGFDPAWLHMRSSYCARLLLKLVSRERMAALRRRHYQRIADAVAGLPGCRPLFAALPDGVCPWVFPLLVDAPEPVFDALKRAAVPVIRFGEYLWPGVDATVCPVSVDLSRRVLQFPCHQELRETELAWMIAQITSVLRQPRKPT</sequence>
<dbReference type="Pfam" id="PF01041">
    <property type="entry name" value="DegT_DnrJ_EryC1"/>
    <property type="match status" value="1"/>
</dbReference>
<evidence type="ECO:0000256" key="1">
    <source>
        <dbReference type="RuleBase" id="RU004508"/>
    </source>
</evidence>
<keyword evidence="3" id="KW-1185">Reference proteome</keyword>
<dbReference type="SUPFAM" id="SSF53383">
    <property type="entry name" value="PLP-dependent transferases"/>
    <property type="match status" value="1"/>
</dbReference>
<protein>
    <submittedName>
        <fullName evidence="2">dTDP-4-amino-4,6-dideoxygalactose transaminase</fullName>
    </submittedName>
</protein>
<comment type="similarity">
    <text evidence="1">Belongs to the DegT/DnrJ/EryC1 family.</text>
</comment>
<dbReference type="Gene3D" id="3.90.1150.10">
    <property type="entry name" value="Aspartate Aminotransferase, domain 1"/>
    <property type="match status" value="1"/>
</dbReference>
<reference evidence="2 3" key="1">
    <citation type="submission" date="2016-10" db="EMBL/GenBank/DDBJ databases">
        <authorList>
            <person name="de Groot N.N."/>
        </authorList>
    </citation>
    <scope>NUCLEOTIDE SEQUENCE [LARGE SCALE GENOMIC DNA]</scope>
    <source>
        <strain evidence="2 3">ATCC 43154</strain>
    </source>
</reference>
<organism evidence="2 3">
    <name type="scientific">Rugamonas rubra</name>
    <dbReference type="NCBI Taxonomy" id="758825"/>
    <lineage>
        <taxon>Bacteria</taxon>
        <taxon>Pseudomonadati</taxon>
        <taxon>Pseudomonadota</taxon>
        <taxon>Betaproteobacteria</taxon>
        <taxon>Burkholderiales</taxon>
        <taxon>Oxalobacteraceae</taxon>
        <taxon>Telluria group</taxon>
        <taxon>Rugamonas</taxon>
    </lineage>
</organism>
<dbReference type="EMBL" id="FOTW01000005">
    <property type="protein sequence ID" value="SFL53934.1"/>
    <property type="molecule type" value="Genomic_DNA"/>
</dbReference>
<dbReference type="GO" id="GO:0000271">
    <property type="term" value="P:polysaccharide biosynthetic process"/>
    <property type="evidence" value="ECO:0007669"/>
    <property type="project" value="TreeGrafter"/>
</dbReference>
<dbReference type="PANTHER" id="PTHR30244:SF42">
    <property type="entry name" value="UDP-2-ACETAMIDO-2-DEOXY-3-OXO-D-GLUCURONATE AMINOTRANSFERASE"/>
    <property type="match status" value="1"/>
</dbReference>
<dbReference type="GO" id="GO:0030170">
    <property type="term" value="F:pyridoxal phosphate binding"/>
    <property type="evidence" value="ECO:0007669"/>
    <property type="project" value="TreeGrafter"/>
</dbReference>
<evidence type="ECO:0000313" key="2">
    <source>
        <dbReference type="EMBL" id="SFL53934.1"/>
    </source>
</evidence>
<dbReference type="GO" id="GO:0008483">
    <property type="term" value="F:transaminase activity"/>
    <property type="evidence" value="ECO:0007669"/>
    <property type="project" value="TreeGrafter"/>
</dbReference>
<dbReference type="InterPro" id="IPR000653">
    <property type="entry name" value="DegT/StrS_aminotransferase"/>
</dbReference>
<dbReference type="Gene3D" id="3.40.640.10">
    <property type="entry name" value="Type I PLP-dependent aspartate aminotransferase-like (Major domain)"/>
    <property type="match status" value="1"/>
</dbReference>
<dbReference type="Proteomes" id="UP000199470">
    <property type="component" value="Unassembled WGS sequence"/>
</dbReference>
<dbReference type="InterPro" id="IPR015422">
    <property type="entry name" value="PyrdxlP-dep_Trfase_small"/>
</dbReference>
<accession>A0A1I4II13</accession>
<evidence type="ECO:0000313" key="3">
    <source>
        <dbReference type="Proteomes" id="UP000199470"/>
    </source>
</evidence>
<proteinExistence type="inferred from homology"/>
<dbReference type="InterPro" id="IPR015421">
    <property type="entry name" value="PyrdxlP-dep_Trfase_major"/>
</dbReference>
<dbReference type="InterPro" id="IPR015424">
    <property type="entry name" value="PyrdxlP-dep_Trfase"/>
</dbReference>
<dbReference type="AlphaFoldDB" id="A0A1I4II13"/>
<gene>
    <name evidence="2" type="ORF">SAMN02982985_00580</name>
</gene>
<dbReference type="STRING" id="758825.SAMN02982985_00580"/>
<dbReference type="PANTHER" id="PTHR30244">
    <property type="entry name" value="TRANSAMINASE"/>
    <property type="match status" value="1"/>
</dbReference>